<feature type="repeat" description="PPR" evidence="3">
    <location>
        <begin position="271"/>
        <end position="301"/>
    </location>
</feature>
<dbReference type="GO" id="GO:0008270">
    <property type="term" value="F:zinc ion binding"/>
    <property type="evidence" value="ECO:0007669"/>
    <property type="project" value="InterPro"/>
</dbReference>
<dbReference type="InterPro" id="IPR046849">
    <property type="entry name" value="E2_motif"/>
</dbReference>
<dbReference type="GO" id="GO:0040008">
    <property type="term" value="P:regulation of growth"/>
    <property type="evidence" value="ECO:0007669"/>
    <property type="project" value="InterPro"/>
</dbReference>
<dbReference type="InterPro" id="IPR011990">
    <property type="entry name" value="TPR-like_helical_dom_sf"/>
</dbReference>
<dbReference type="Pfam" id="PF13041">
    <property type="entry name" value="PPR_2"/>
    <property type="match status" value="4"/>
</dbReference>
<sequence length="1166" mass="130002">MLLARRGYFAHFSLQRLQLVASVNFPNKEISKNHRNYNAGALEQYLDVVDSLNGNDIEGGILKTELCENDEVSVGLVNRSTPAKELNVSEVLNGVSECRNSSFYEKTRSFYVGRDSHREVFTISRELDKIATLEDDAVFNVLQACIGAKVSFHFVQLLHAKIICCGSSKIPHVCNPLIDLYLKNECVDSAIQAFKNMRARDSVSWVAMISGLSRNCHELESIQLYSEMRRIGVYPTPYVFSSILSACTKISLYRVGQQLHALVCKWGFSSQVYVCNSLLSLYSRCGYLTSAELVFSEMKQRDKVSYNTLISGFSMQGSVGKSVELFEKMQTESLKPDSVTVASLLGSSSSMGNLNKGMQLHSYAIKAGICADIIIEGSLLDLYVKCSDVKTAHKLFLAMQTDNVVLWNMMLVAYGQLGDLHESFNLFSRMQIMGLKPNQYTYPSILRTCTSVGELDLGQQVHTQAIKTGFQPNVYVCSVLIDMYAKNGELETAMKILRRLSEDDIVSWTAMISGYTQHGMFAEAIKLFEEMQERWIQSDNIGLASAISACAGIQSLKQGRQIHSQSIVSGFSSDISVGNALVCLYARCGCVQEAHLTFEKMHSRDNVTWNGLISGFAQSGNHEEAMKVFTHMTQAGEVANMYTYGSAISAAANLAHVKLGKQIHGRILQTGHNSETEVCNVLVTLYAKCGCLNDAKRVFLEMPQKNEISWNSMITGYSQHGYGRKAIELFDDMNILELKPNHITYIGVLTACSHVGLVEEGLSYFKSMSEQHGLVPKQEHYACVVDILGRAGQLGRAKAFVQSMPITPDAMIWRTFLSACTVHKNREFGEVAAKHLLELEPDHSATYVLMSNMYAVTGEWGHRDRTRLLMRDRGVKKEAGRSWIEVKNTVHAFFVGDRLHPLADEIYKYLDELTKKAAAIGYVPDQSSLWNDAELRQKDLTAQIHSEKLAVAFGLLSLPDIIPLHVMKNLRVCNDCHNWIKFISKVVDRPIIKHEEICKLSQSSHNEREPKPDTPWEKRSILETGRPEARAQHKLHWNYTGCCKLRERSSRITEDEINDLEAASIVARFKFKVSATKILKETCNYLKKLHKEMDDLSVIRRGSGGAGVVEEEVLVVIVNSLEGEALVADMAAIGGAAAALIKRQHIIGVGVGITQWGCLCMDSPIS</sequence>
<dbReference type="FunFam" id="1.25.40.10:FF:000366">
    <property type="entry name" value="Pentatricopeptide (PPR) repeat-containing protein"/>
    <property type="match status" value="1"/>
</dbReference>
<feature type="repeat" description="PPR" evidence="3">
    <location>
        <begin position="438"/>
        <end position="472"/>
    </location>
</feature>
<dbReference type="InterPro" id="IPR046848">
    <property type="entry name" value="E_motif"/>
</dbReference>
<dbReference type="GO" id="GO:0009451">
    <property type="term" value="P:RNA modification"/>
    <property type="evidence" value="ECO:0007669"/>
    <property type="project" value="InterPro"/>
</dbReference>
<feature type="repeat" description="PPR" evidence="3">
    <location>
        <begin position="201"/>
        <end position="235"/>
    </location>
</feature>
<dbReference type="InterPro" id="IPR046960">
    <property type="entry name" value="PPR_At4g14850-like_plant"/>
</dbReference>
<dbReference type="InterPro" id="IPR032867">
    <property type="entry name" value="DYW_dom"/>
</dbReference>
<dbReference type="Pfam" id="PF01535">
    <property type="entry name" value="PPR"/>
    <property type="match status" value="5"/>
</dbReference>
<organism evidence="5">
    <name type="scientific">Salvia splendens</name>
    <name type="common">Scarlet sage</name>
    <dbReference type="NCBI Taxonomy" id="180675"/>
    <lineage>
        <taxon>Eukaryota</taxon>
        <taxon>Viridiplantae</taxon>
        <taxon>Streptophyta</taxon>
        <taxon>Embryophyta</taxon>
        <taxon>Tracheophyta</taxon>
        <taxon>Spermatophyta</taxon>
        <taxon>Magnoliopsida</taxon>
        <taxon>eudicotyledons</taxon>
        <taxon>Gunneridae</taxon>
        <taxon>Pentapetalae</taxon>
        <taxon>asterids</taxon>
        <taxon>lamiids</taxon>
        <taxon>Lamiales</taxon>
        <taxon>Lamiaceae</taxon>
        <taxon>Nepetoideae</taxon>
        <taxon>Mentheae</taxon>
        <taxon>Salviinae</taxon>
        <taxon>Salvia</taxon>
        <taxon>Salvia subgen. Calosphace</taxon>
        <taxon>core Calosphace</taxon>
    </lineage>
</organism>
<evidence type="ECO:0000256" key="3">
    <source>
        <dbReference type="PROSITE-ProRule" id="PRU00708"/>
    </source>
</evidence>
<feature type="repeat" description="PPR" evidence="3">
    <location>
        <begin position="504"/>
        <end position="538"/>
    </location>
</feature>
<dbReference type="FunFam" id="1.25.40.10:FF:000344">
    <property type="entry name" value="Pentatricopeptide repeat-containing protein"/>
    <property type="match status" value="1"/>
</dbReference>
<evidence type="ECO:0000313" key="5">
    <source>
        <dbReference type="EMBL" id="KAG6389983.1"/>
    </source>
</evidence>
<keyword evidence="6" id="KW-1185">Reference proteome</keyword>
<dbReference type="Pfam" id="PF20431">
    <property type="entry name" value="E_motif"/>
    <property type="match status" value="1"/>
</dbReference>
<protein>
    <recommendedName>
        <fullName evidence="4">DYW domain-containing protein</fullName>
    </recommendedName>
</protein>
<comment type="similarity">
    <text evidence="1">Belongs to the PPR family. PCMP-H subfamily.</text>
</comment>
<evidence type="ECO:0000259" key="4">
    <source>
        <dbReference type="Pfam" id="PF14432"/>
    </source>
</evidence>
<dbReference type="FunFam" id="1.25.40.10:FF:000196">
    <property type="entry name" value="Pentatricopeptide repeat-containing protein At4g14850"/>
    <property type="match status" value="1"/>
</dbReference>
<evidence type="ECO:0000313" key="6">
    <source>
        <dbReference type="Proteomes" id="UP000298416"/>
    </source>
</evidence>
<dbReference type="Pfam" id="PF13812">
    <property type="entry name" value="PPR_3"/>
    <property type="match status" value="1"/>
</dbReference>
<name>A0A8X8Z3E9_SALSN</name>
<feature type="domain" description="DYW" evidence="4">
    <location>
        <begin position="921"/>
        <end position="993"/>
    </location>
</feature>
<dbReference type="PANTHER" id="PTHR47926">
    <property type="entry name" value="PENTATRICOPEPTIDE REPEAT-CONTAINING PROTEIN"/>
    <property type="match status" value="1"/>
</dbReference>
<reference evidence="5" key="1">
    <citation type="submission" date="2018-01" db="EMBL/GenBank/DDBJ databases">
        <authorList>
            <person name="Mao J.F."/>
        </authorList>
    </citation>
    <scope>NUCLEOTIDE SEQUENCE</scope>
    <source>
        <strain evidence="5">Huo1</strain>
        <tissue evidence="5">Leaf</tissue>
    </source>
</reference>
<dbReference type="GO" id="GO:0003723">
    <property type="term" value="F:RNA binding"/>
    <property type="evidence" value="ECO:0007669"/>
    <property type="project" value="InterPro"/>
</dbReference>
<feature type="repeat" description="PPR" evidence="3">
    <location>
        <begin position="302"/>
        <end position="336"/>
    </location>
</feature>
<feature type="repeat" description="PPR" evidence="3">
    <location>
        <begin position="706"/>
        <end position="740"/>
    </location>
</feature>
<dbReference type="EMBL" id="PNBA02000020">
    <property type="protein sequence ID" value="KAG6389983.1"/>
    <property type="molecule type" value="Genomic_DNA"/>
</dbReference>
<dbReference type="Gene3D" id="1.25.40.10">
    <property type="entry name" value="Tetratricopeptide repeat domain"/>
    <property type="match status" value="6"/>
</dbReference>
<dbReference type="Proteomes" id="UP000298416">
    <property type="component" value="Unassembled WGS sequence"/>
</dbReference>
<dbReference type="InterPro" id="IPR044293">
    <property type="entry name" value="PRE"/>
</dbReference>
<dbReference type="PANTHER" id="PTHR47926:SF533">
    <property type="entry name" value="DYW DOMAIN-CONTAINING PROTEIN"/>
    <property type="match status" value="1"/>
</dbReference>
<dbReference type="GO" id="GO:0006355">
    <property type="term" value="P:regulation of DNA-templated transcription"/>
    <property type="evidence" value="ECO:0007669"/>
    <property type="project" value="InterPro"/>
</dbReference>
<dbReference type="NCBIfam" id="TIGR00756">
    <property type="entry name" value="PPR"/>
    <property type="match status" value="7"/>
</dbReference>
<comment type="caution">
    <text evidence="5">The sequence shown here is derived from an EMBL/GenBank/DDBJ whole genome shotgun (WGS) entry which is preliminary data.</text>
</comment>
<dbReference type="FunFam" id="1.25.40.10:FF:000031">
    <property type="entry name" value="Pentatricopeptide repeat-containing protein mitochondrial"/>
    <property type="match status" value="1"/>
</dbReference>
<dbReference type="Pfam" id="PF23174">
    <property type="entry name" value="bHLH_ILI"/>
    <property type="match status" value="1"/>
</dbReference>
<proteinExistence type="inferred from homology"/>
<accession>A0A8X8Z3E9</accession>
<dbReference type="FunFam" id="1.25.40.10:FF:000381">
    <property type="entry name" value="Pentatricopeptide repeat-containing protein"/>
    <property type="match status" value="1"/>
</dbReference>
<dbReference type="PROSITE" id="PS51375">
    <property type="entry name" value="PPR"/>
    <property type="match status" value="9"/>
</dbReference>
<dbReference type="AlphaFoldDB" id="A0A8X8Z3E9"/>
<gene>
    <name evidence="5" type="ORF">SASPL_151459</name>
</gene>
<feature type="repeat" description="PPR" evidence="3">
    <location>
        <begin position="473"/>
        <end position="503"/>
    </location>
</feature>
<dbReference type="InterPro" id="IPR002885">
    <property type="entry name" value="PPR_rpt"/>
</dbReference>
<dbReference type="GO" id="GO:0046983">
    <property type="term" value="F:protein dimerization activity"/>
    <property type="evidence" value="ECO:0007669"/>
    <property type="project" value="InterPro"/>
</dbReference>
<feature type="repeat" description="PPR" evidence="3">
    <location>
        <begin position="403"/>
        <end position="437"/>
    </location>
</feature>
<keyword evidence="2" id="KW-0677">Repeat</keyword>
<dbReference type="FunFam" id="1.25.40.10:FF:000227">
    <property type="entry name" value="Pentatricopeptide repeat-containing protein At3g13880"/>
    <property type="match status" value="1"/>
</dbReference>
<evidence type="ECO:0000256" key="1">
    <source>
        <dbReference type="ARBA" id="ARBA00006643"/>
    </source>
</evidence>
<evidence type="ECO:0000256" key="2">
    <source>
        <dbReference type="ARBA" id="ARBA00022737"/>
    </source>
</evidence>
<dbReference type="Pfam" id="PF14432">
    <property type="entry name" value="DYW_deaminase"/>
    <property type="match status" value="1"/>
</dbReference>
<dbReference type="Pfam" id="PF20430">
    <property type="entry name" value="Eplus_motif"/>
    <property type="match status" value="1"/>
</dbReference>
<feature type="repeat" description="PPR" evidence="3">
    <location>
        <begin position="605"/>
        <end position="639"/>
    </location>
</feature>
<reference evidence="5" key="2">
    <citation type="submission" date="2020-08" db="EMBL/GenBank/DDBJ databases">
        <title>Plant Genome Project.</title>
        <authorList>
            <person name="Zhang R.-G."/>
        </authorList>
    </citation>
    <scope>NUCLEOTIDE SEQUENCE</scope>
    <source>
        <strain evidence="5">Huo1</strain>
        <tissue evidence="5">Leaf</tissue>
    </source>
</reference>